<dbReference type="PANTHER" id="PTHR47691">
    <property type="entry name" value="REGULATOR-RELATED"/>
    <property type="match status" value="1"/>
</dbReference>
<evidence type="ECO:0000259" key="1">
    <source>
        <dbReference type="Pfam" id="PF05729"/>
    </source>
</evidence>
<dbReference type="RefSeq" id="WP_413271523.1">
    <property type="nucleotide sequence ID" value="NZ_JBHFNQ010000123.1"/>
</dbReference>
<dbReference type="Proteomes" id="UP001576774">
    <property type="component" value="Unassembled WGS sequence"/>
</dbReference>
<protein>
    <submittedName>
        <fullName evidence="2">NACHT domain-containing protein</fullName>
    </submittedName>
</protein>
<dbReference type="InterPro" id="IPR007111">
    <property type="entry name" value="NACHT_NTPase"/>
</dbReference>
<reference evidence="2 3" key="1">
    <citation type="submission" date="2024-09" db="EMBL/GenBank/DDBJ databases">
        <title>Floridaenema gen nov. (Aerosakkonemataceae, Aerosakkonematales ord. nov., Cyanobacteria) from benthic tropical and subtropical fresh waters, with the description of four new species.</title>
        <authorList>
            <person name="Moretto J.A."/>
            <person name="Berthold D.E."/>
            <person name="Lefler F.W."/>
            <person name="Huang I.-S."/>
            <person name="Laughinghouse H. IV."/>
        </authorList>
    </citation>
    <scope>NUCLEOTIDE SEQUENCE [LARGE SCALE GENOMIC DNA]</scope>
    <source>
        <strain evidence="2 3">BLCC-F46</strain>
    </source>
</reference>
<dbReference type="EMBL" id="JBHFNQ010000123">
    <property type="protein sequence ID" value="MFB2878449.1"/>
    <property type="molecule type" value="Genomic_DNA"/>
</dbReference>
<dbReference type="SUPFAM" id="SSF52540">
    <property type="entry name" value="P-loop containing nucleoside triphosphate hydrolases"/>
    <property type="match status" value="1"/>
</dbReference>
<gene>
    <name evidence="2" type="ORF">ACE1CC_16480</name>
</gene>
<evidence type="ECO:0000313" key="2">
    <source>
        <dbReference type="EMBL" id="MFB2878449.1"/>
    </source>
</evidence>
<dbReference type="PANTHER" id="PTHR47691:SF3">
    <property type="entry name" value="HTH-TYPE TRANSCRIPTIONAL REGULATOR RV0890C-RELATED"/>
    <property type="match status" value="1"/>
</dbReference>
<dbReference type="Pfam" id="PF05729">
    <property type="entry name" value="NACHT"/>
    <property type="match status" value="1"/>
</dbReference>
<keyword evidence="3" id="KW-1185">Reference proteome</keyword>
<name>A0ABV4X6L9_9CYAN</name>
<accession>A0ABV4X6L9</accession>
<evidence type="ECO:0000313" key="3">
    <source>
        <dbReference type="Proteomes" id="UP001576774"/>
    </source>
</evidence>
<dbReference type="Gene3D" id="3.40.50.300">
    <property type="entry name" value="P-loop containing nucleotide triphosphate hydrolases"/>
    <property type="match status" value="1"/>
</dbReference>
<sequence>MDTFRASIQGLERVDELRQKRGWSKTEDAWWGLANTSKATLKRFWRRIPIQEAAFSNICKAVGLDNWEEIVDRSLIEHSAKINSYLDDDDGWVGRSQLLTQLSAKLQGACRILILTGITGIGKTALAHRLAMQLQGDFPQVFRINFDNQENTDFINVADQLLTGWGETVTPENRKEPQQLLLWVVSQLRQNRYLLVIDSLELILEGDAETGWSNFKDRWWENFFQSLLSTNSCQSRIILTSQDLPGQLEVVGLRYPTFWYCQSLRGFTQGEQLEFFHKTGLDVSTESPAKTYLERIGAAYEGHPLALRAIAGEILNHPFNRNVIAYWKQYGHEIEQVEQIKQQPEIESAADSLKLDRYNRNLQRAVKQQIEKTFDRLAKDVPHAYLLLSFSSVYRRAVPESFYLKTLARFGLDGERQEIALDALRDRYLLEEEVINDDLLLRQHNLIRTVALSHLKNWKTKGQL</sequence>
<proteinExistence type="predicted"/>
<dbReference type="InterPro" id="IPR027417">
    <property type="entry name" value="P-loop_NTPase"/>
</dbReference>
<feature type="domain" description="NACHT" evidence="1">
    <location>
        <begin position="111"/>
        <end position="241"/>
    </location>
</feature>
<comment type="caution">
    <text evidence="2">The sequence shown here is derived from an EMBL/GenBank/DDBJ whole genome shotgun (WGS) entry which is preliminary data.</text>
</comment>
<dbReference type="PRINTS" id="PR00364">
    <property type="entry name" value="DISEASERSIST"/>
</dbReference>
<organism evidence="2 3">
    <name type="scientific">Floridaenema aerugineum BLCC-F46</name>
    <dbReference type="NCBI Taxonomy" id="3153654"/>
    <lineage>
        <taxon>Bacteria</taxon>
        <taxon>Bacillati</taxon>
        <taxon>Cyanobacteriota</taxon>
        <taxon>Cyanophyceae</taxon>
        <taxon>Oscillatoriophycideae</taxon>
        <taxon>Aerosakkonematales</taxon>
        <taxon>Aerosakkonemataceae</taxon>
        <taxon>Floridanema</taxon>
        <taxon>Floridanema aerugineum</taxon>
    </lineage>
</organism>